<dbReference type="GO" id="GO:0045892">
    <property type="term" value="P:negative regulation of DNA-templated transcription"/>
    <property type="evidence" value="ECO:0007669"/>
    <property type="project" value="TreeGrafter"/>
</dbReference>
<reference evidence="3 4" key="1">
    <citation type="submission" date="2020-04" db="EMBL/GenBank/DDBJ databases">
        <authorList>
            <person name="Alioto T."/>
            <person name="Alioto T."/>
            <person name="Gomez Garrido J."/>
        </authorList>
    </citation>
    <scope>NUCLEOTIDE SEQUENCE [LARGE SCALE GENOMIC DNA]</scope>
</reference>
<feature type="region of interest" description="Disordered" evidence="1">
    <location>
        <begin position="823"/>
        <end position="886"/>
    </location>
</feature>
<feature type="region of interest" description="Disordered" evidence="1">
    <location>
        <begin position="974"/>
        <end position="1082"/>
    </location>
</feature>
<feature type="domain" description="BAH" evidence="2">
    <location>
        <begin position="1141"/>
        <end position="1295"/>
    </location>
</feature>
<dbReference type="GO" id="GO:0005677">
    <property type="term" value="C:chromatin silencing complex"/>
    <property type="evidence" value="ECO:0007669"/>
    <property type="project" value="TreeGrafter"/>
</dbReference>
<feature type="compositionally biased region" description="Low complexity" evidence="1">
    <location>
        <begin position="828"/>
        <end position="852"/>
    </location>
</feature>
<dbReference type="InterPro" id="IPR043151">
    <property type="entry name" value="BAH_sf"/>
</dbReference>
<dbReference type="OrthoDB" id="1922186at2759"/>
<feature type="compositionally biased region" description="Acidic residues" evidence="1">
    <location>
        <begin position="390"/>
        <end position="403"/>
    </location>
</feature>
<feature type="compositionally biased region" description="Low complexity" evidence="1">
    <location>
        <begin position="985"/>
        <end position="1004"/>
    </location>
</feature>
<comment type="caution">
    <text evidence="3">The sequence shown here is derived from an EMBL/GenBank/DDBJ whole genome shotgun (WGS) entry which is preliminary data.</text>
</comment>
<dbReference type="GO" id="GO:0031507">
    <property type="term" value="P:heterochromatin formation"/>
    <property type="evidence" value="ECO:0007669"/>
    <property type="project" value="TreeGrafter"/>
</dbReference>
<dbReference type="GO" id="GO:0003682">
    <property type="term" value="F:chromatin binding"/>
    <property type="evidence" value="ECO:0007669"/>
    <property type="project" value="InterPro"/>
</dbReference>
<dbReference type="PROSITE" id="PS51038">
    <property type="entry name" value="BAH"/>
    <property type="match status" value="1"/>
</dbReference>
<organism evidence="3 4">
    <name type="scientific">Cloeon dipterum</name>
    <dbReference type="NCBI Taxonomy" id="197152"/>
    <lineage>
        <taxon>Eukaryota</taxon>
        <taxon>Metazoa</taxon>
        <taxon>Ecdysozoa</taxon>
        <taxon>Arthropoda</taxon>
        <taxon>Hexapoda</taxon>
        <taxon>Insecta</taxon>
        <taxon>Pterygota</taxon>
        <taxon>Palaeoptera</taxon>
        <taxon>Ephemeroptera</taxon>
        <taxon>Pisciforma</taxon>
        <taxon>Baetidae</taxon>
        <taxon>Cloeon</taxon>
    </lineage>
</organism>
<feature type="region of interest" description="Disordered" evidence="1">
    <location>
        <begin position="697"/>
        <end position="740"/>
    </location>
</feature>
<dbReference type="EMBL" id="CADEPI010000039">
    <property type="protein sequence ID" value="CAB3368706.1"/>
    <property type="molecule type" value="Genomic_DNA"/>
</dbReference>
<dbReference type="PANTHER" id="PTHR46576:SF1">
    <property type="entry name" value="BROMO ADJACENT HOMOLOGY DOMAIN-CONTAINING 1 PROTEIN"/>
    <property type="match status" value="1"/>
</dbReference>
<evidence type="ECO:0000256" key="1">
    <source>
        <dbReference type="SAM" id="MobiDB-lite"/>
    </source>
</evidence>
<feature type="compositionally biased region" description="Basic and acidic residues" evidence="1">
    <location>
        <begin position="35"/>
        <end position="45"/>
    </location>
</feature>
<evidence type="ECO:0000313" key="3">
    <source>
        <dbReference type="EMBL" id="CAB3368706.1"/>
    </source>
</evidence>
<dbReference type="SMART" id="SM00439">
    <property type="entry name" value="BAH"/>
    <property type="match status" value="1"/>
</dbReference>
<feature type="compositionally biased region" description="Low complexity" evidence="1">
    <location>
        <begin position="183"/>
        <end position="217"/>
    </location>
</feature>
<dbReference type="Gene3D" id="2.30.30.490">
    <property type="match status" value="1"/>
</dbReference>
<feature type="compositionally biased region" description="Acidic residues" evidence="1">
    <location>
        <begin position="247"/>
        <end position="265"/>
    </location>
</feature>
<feature type="compositionally biased region" description="Basic residues" evidence="1">
    <location>
        <begin position="480"/>
        <end position="492"/>
    </location>
</feature>
<feature type="compositionally biased region" description="Low complexity" evidence="1">
    <location>
        <begin position="46"/>
        <end position="65"/>
    </location>
</feature>
<proteinExistence type="predicted"/>
<dbReference type="Proteomes" id="UP000494165">
    <property type="component" value="Unassembled WGS sequence"/>
</dbReference>
<gene>
    <name evidence="3" type="ORF">CLODIP_2_CD00811</name>
</gene>
<dbReference type="InterPro" id="IPR053032">
    <property type="entry name" value="BAH_domain-containing"/>
</dbReference>
<sequence>MNPPRKGPWRRSKRLVARAAIDEAALLAQAAPPLDKMKVEKESPAKKTGTKNTKPPAAAAVAAIGKKGGKKTEPSSSSAPSSPEAPKGKKRESKPPAKAIAQKMLPPKKRNLLGLQPAKATKKAAAESSSGWSSEDEKPELDVFRFWAEPKKHRVASLNALAKVHCLYENEASRPSAESNHLSATTTTTTTRSISRTTKSSQWYDSSSESSTSGSESIQGAVVPYRRGAKPAKKTKKKKQQTKPVVEEEDDDDDDDDDDDYEEESAPSPQPKQVKRKKKKCDMLMDLKDMVVRKRMASLNASAMLAATYSFEKRTPSKNCTTTVEVVEVKQSTSIDKKADGDTVSTSSINMVRVRKNKVLADDQKKKLKESAKVGRPSSDKKRKKKDESTTDDASADDPDEDIPLSNVIKLRSPKKVALIVNDTDVTITGVYVNSRTTEGYCISGMEYRISSTQTKSTTVVQPPSQVAASSPSSEYVAQQHHHLHHHHHHHNPASGAESGVYHSAGGERGEPAGVFLKPAPPQSYTPLGALSGSAFSAPISSVPPPQPPPPTHDQPHYLQGYYQPAGPLIHAGAEMCCVPPKIAASNHPSAAPPAPNSAVSPLLISTSSGAPTSASSCSTEVTSTSSTLPSRIVSSQVSPFSSYQPQYAPHYITHYSAPPQYAVPPSAQYYHPPPTGYAPPTQHYFPHTSGSIYSAPPTASISNPMHPQGPQMPSSSASKLPAPSTSAAPTSMYHHPAQHLPPEPPHYHFYAGYSPGGPAGPCFPHPAARGVAFMDSPYQTCPCPMQSCSKNVHAGPLTGDSKGPGPQESLFVLPTAAAAALPGESLAGGHPPSPARGSSGGPAAAQGTPPLAEEEEDDDEEEEQVTPPAWVAAEPTPPPSDDSSAARASYFYDQVDNSATDVNQNYNRKRKHALSSSTPLGGKKSKLLDASSAPPPKTFDQINNNCTTVPPNLNEPLLITTTMLADASKVGQFDDMSKDGGGAALPLTPPTSSDTSPSISSRSSAEKASKAQSSTPAKEQFQVFGRSLESASSPKTNQKESCETTREKPELGRKARKRSGQNTNFKRSKRAASASTLAAEKEAEELAQNDLMRMRKSFQPKWSNGWTWEGEPYHAKVFLRSDDPAVLRYCYPAMRHPTGDTIRPRDCILLKSGTRKGDLPYVAKVTALWENPDDGEMMLSLLWFYRPEHTEQGRQPHHMADEIFASKHKDSSSVACIEDKCYVLTFNEYCRYRAKAKQMEVGASPRTSIVPQQSLEGDFAERSSRQPLCLAAPDLVFFCQRVYDFRCKRMLKNPGA</sequence>
<feature type="region of interest" description="Disordered" evidence="1">
    <location>
        <begin position="902"/>
        <end position="950"/>
    </location>
</feature>
<feature type="region of interest" description="Disordered" evidence="1">
    <location>
        <begin position="171"/>
        <end position="280"/>
    </location>
</feature>
<feature type="compositionally biased region" description="Pro residues" evidence="1">
    <location>
        <begin position="542"/>
        <end position="553"/>
    </location>
</feature>
<feature type="region of interest" description="Disordered" evidence="1">
    <location>
        <begin position="356"/>
        <end position="404"/>
    </location>
</feature>
<feature type="compositionally biased region" description="Low complexity" evidence="1">
    <location>
        <begin position="714"/>
        <end position="732"/>
    </location>
</feature>
<feature type="compositionally biased region" description="Acidic residues" evidence="1">
    <location>
        <begin position="853"/>
        <end position="865"/>
    </location>
</feature>
<feature type="compositionally biased region" description="Low complexity" evidence="1">
    <location>
        <begin position="454"/>
        <end position="474"/>
    </location>
</feature>
<feature type="compositionally biased region" description="Polar residues" evidence="1">
    <location>
        <begin position="697"/>
        <end position="706"/>
    </location>
</feature>
<dbReference type="PANTHER" id="PTHR46576">
    <property type="entry name" value="BROMO ADJACENT HOMOLOGY DOMAIN-CONTAINING 1 PROTEIN"/>
    <property type="match status" value="1"/>
</dbReference>
<feature type="compositionally biased region" description="Low complexity" evidence="1">
    <location>
        <begin position="74"/>
        <end position="85"/>
    </location>
</feature>
<evidence type="ECO:0000259" key="2">
    <source>
        <dbReference type="PROSITE" id="PS51038"/>
    </source>
</evidence>
<feature type="region of interest" description="Disordered" evidence="1">
    <location>
        <begin position="454"/>
        <end position="521"/>
    </location>
</feature>
<evidence type="ECO:0000313" key="4">
    <source>
        <dbReference type="Proteomes" id="UP000494165"/>
    </source>
</evidence>
<feature type="compositionally biased region" description="Basic residues" evidence="1">
    <location>
        <begin position="227"/>
        <end position="241"/>
    </location>
</feature>
<name>A0A8S1CTY6_9INSE</name>
<feature type="region of interest" description="Disordered" evidence="1">
    <location>
        <begin position="27"/>
        <end position="139"/>
    </location>
</feature>
<keyword evidence="4" id="KW-1185">Reference proteome</keyword>
<dbReference type="Pfam" id="PF01426">
    <property type="entry name" value="BAH"/>
    <property type="match status" value="1"/>
</dbReference>
<feature type="compositionally biased region" description="Basic and acidic residues" evidence="1">
    <location>
        <begin position="359"/>
        <end position="373"/>
    </location>
</feature>
<dbReference type="GO" id="GO:0000976">
    <property type="term" value="F:transcription cis-regulatory region binding"/>
    <property type="evidence" value="ECO:0007669"/>
    <property type="project" value="TreeGrafter"/>
</dbReference>
<accession>A0A8S1CTY6</accession>
<feature type="compositionally biased region" description="Polar residues" evidence="1">
    <location>
        <begin position="941"/>
        <end position="950"/>
    </location>
</feature>
<feature type="compositionally biased region" description="Basic and acidic residues" evidence="1">
    <location>
        <begin position="1038"/>
        <end position="1054"/>
    </location>
</feature>
<protein>
    <recommendedName>
        <fullName evidence="2">BAH domain-containing protein</fullName>
    </recommendedName>
</protein>
<feature type="region of interest" description="Disordered" evidence="1">
    <location>
        <begin position="536"/>
        <end position="562"/>
    </location>
</feature>
<dbReference type="InterPro" id="IPR001025">
    <property type="entry name" value="BAH_dom"/>
</dbReference>